<dbReference type="InterPro" id="IPR018211">
    <property type="entry name" value="ADH_Fe_CS"/>
</dbReference>
<keyword evidence="3" id="KW-0560">Oxidoreductase</keyword>
<dbReference type="EC" id="1.1.1.6" evidence="6"/>
<reference evidence="11" key="1">
    <citation type="journal article" date="2023" name="Int. J. Syst. Evol. Microbiol.">
        <title>Claveliimonas bilis gen. nov., sp. nov., deoxycholic acid-producing bacteria isolated from human faeces, and reclassification of Sellimonas monacensis Zenner et al. 2021 as Claveliimonas monacensis comb. nov.</title>
        <authorList>
            <person name="Hisatomi A."/>
            <person name="Kastawa N.W.E.P.G."/>
            <person name="Song I."/>
            <person name="Ohkuma M."/>
            <person name="Fukiya S."/>
            <person name="Sakamoto M."/>
        </authorList>
    </citation>
    <scope>NUCLEOTIDE SEQUENCE [LARGE SCALE GENOMIC DNA]</scope>
    <source>
        <strain evidence="11">12BBH14</strain>
    </source>
</reference>
<dbReference type="PIRSF" id="PIRSF000112">
    <property type="entry name" value="Glycerol_dehydrogenase"/>
    <property type="match status" value="1"/>
</dbReference>
<dbReference type="Gene3D" id="1.20.1090.10">
    <property type="entry name" value="Dehydroquinate synthase-like - alpha domain"/>
    <property type="match status" value="1"/>
</dbReference>
<evidence type="ECO:0000256" key="4">
    <source>
        <dbReference type="ARBA" id="ARBA00023027"/>
    </source>
</evidence>
<feature type="domain" description="Alcohol dehydrogenase iron-type/glycerol dehydrogenase GldA" evidence="9">
    <location>
        <begin position="12"/>
        <end position="157"/>
    </location>
</feature>
<keyword evidence="2" id="KW-0479">Metal-binding</keyword>
<evidence type="ECO:0000256" key="1">
    <source>
        <dbReference type="ARBA" id="ARBA00007358"/>
    </source>
</evidence>
<organism evidence="10 11">
    <name type="scientific">Claveliimonas bilis</name>
    <dbReference type="NCBI Taxonomy" id="3028070"/>
    <lineage>
        <taxon>Bacteria</taxon>
        <taxon>Bacillati</taxon>
        <taxon>Bacillota</taxon>
        <taxon>Clostridia</taxon>
        <taxon>Lachnospirales</taxon>
        <taxon>Lachnospiraceae</taxon>
        <taxon>Claveliimonas</taxon>
    </lineage>
</organism>
<evidence type="ECO:0000259" key="9">
    <source>
        <dbReference type="Pfam" id="PF00465"/>
    </source>
</evidence>
<dbReference type="Gene3D" id="3.40.50.1970">
    <property type="match status" value="1"/>
</dbReference>
<evidence type="ECO:0000256" key="3">
    <source>
        <dbReference type="ARBA" id="ARBA00023002"/>
    </source>
</evidence>
<sequence length="372" mass="40428">MLPLTSYAWGSPGRYIQGAGELDRLAIHTEKFGKRAFAVIDEFFYKSFTERLNTLYENAGGAFLSFLYQTEITKELIEKASDEASGFSPDVIIGIGGGKALDTAKAVASRLSLPLVIIPTSASTDAPTSAMSIIYNDAHEHDDVYYYIKNPDLVLVDSQIIADAPVRFLVSGMGDALATVFEGRTSIRTNQPNYICGESGSYMRTRTAAAIAEECYRTIREFGVRAKIANELHVVTDALDAVIEANTLMSGLGFENVGCAASHVVCNGITAVPGGDKALHGEKVAFGVICQLLAENEDMKLIEEVIRFNLSVGLPVTLDDMGIAPTEENFDIISANPQETEWTREPFYMDAAKVKAVVKTAHELGKRYKKGL</sequence>
<comment type="similarity">
    <text evidence="1">Belongs to the iron-containing alcohol dehydrogenase family.</text>
</comment>
<comment type="pathway">
    <text evidence="5">Polyol metabolism; glycerol fermentation; glycerone phosphate from glycerol (oxidative route): step 1/2.</text>
</comment>
<dbReference type="CDD" id="cd08170">
    <property type="entry name" value="GlyDH"/>
    <property type="match status" value="1"/>
</dbReference>
<comment type="catalytic activity">
    <reaction evidence="8">
        <text>glycerol + NAD(+) = dihydroxyacetone + NADH + H(+)</text>
        <dbReference type="Rhea" id="RHEA:13769"/>
        <dbReference type="ChEBI" id="CHEBI:15378"/>
        <dbReference type="ChEBI" id="CHEBI:16016"/>
        <dbReference type="ChEBI" id="CHEBI:17754"/>
        <dbReference type="ChEBI" id="CHEBI:57540"/>
        <dbReference type="ChEBI" id="CHEBI:57945"/>
        <dbReference type="EC" id="1.1.1.6"/>
    </reaction>
</comment>
<proteinExistence type="inferred from homology"/>
<dbReference type="PROSITE" id="PS00913">
    <property type="entry name" value="ADH_IRON_1"/>
    <property type="match status" value="1"/>
</dbReference>
<accession>A0ABM8I7S7</accession>
<evidence type="ECO:0000256" key="6">
    <source>
        <dbReference type="ARBA" id="ARBA00039147"/>
    </source>
</evidence>
<evidence type="ECO:0000313" key="11">
    <source>
        <dbReference type="Proteomes" id="UP001305815"/>
    </source>
</evidence>
<dbReference type="PANTHER" id="PTHR43616:SF5">
    <property type="entry name" value="GLYCEROL DEHYDROGENASE 1"/>
    <property type="match status" value="1"/>
</dbReference>
<evidence type="ECO:0000256" key="5">
    <source>
        <dbReference type="ARBA" id="ARBA00037918"/>
    </source>
</evidence>
<dbReference type="RefSeq" id="WP_316266172.1">
    <property type="nucleotide sequence ID" value="NZ_AP027742.1"/>
</dbReference>
<evidence type="ECO:0000313" key="10">
    <source>
        <dbReference type="EMBL" id="BDZ76362.1"/>
    </source>
</evidence>
<dbReference type="SUPFAM" id="SSF56796">
    <property type="entry name" value="Dehydroquinate synthase-like"/>
    <property type="match status" value="1"/>
</dbReference>
<keyword evidence="11" id="KW-1185">Reference proteome</keyword>
<dbReference type="Proteomes" id="UP001305815">
    <property type="component" value="Chromosome"/>
</dbReference>
<dbReference type="InterPro" id="IPR001670">
    <property type="entry name" value="ADH_Fe/GldA"/>
</dbReference>
<name>A0ABM8I7S7_9FIRM</name>
<dbReference type="NCBIfam" id="NF006941">
    <property type="entry name" value="PRK09423.1"/>
    <property type="match status" value="1"/>
</dbReference>
<protein>
    <recommendedName>
        <fullName evidence="7">Glycerol dehydrogenase</fullName>
        <ecNumber evidence="6">1.1.1.6</ecNumber>
    </recommendedName>
</protein>
<evidence type="ECO:0000256" key="8">
    <source>
        <dbReference type="ARBA" id="ARBA00049006"/>
    </source>
</evidence>
<dbReference type="PANTHER" id="PTHR43616">
    <property type="entry name" value="GLYCEROL DEHYDROGENASE"/>
    <property type="match status" value="1"/>
</dbReference>
<dbReference type="EMBL" id="AP027742">
    <property type="protein sequence ID" value="BDZ76362.1"/>
    <property type="molecule type" value="Genomic_DNA"/>
</dbReference>
<dbReference type="InterPro" id="IPR016205">
    <property type="entry name" value="Glycerol_DH"/>
</dbReference>
<evidence type="ECO:0000256" key="7">
    <source>
        <dbReference type="ARBA" id="ARBA00040132"/>
    </source>
</evidence>
<keyword evidence="4" id="KW-0520">NAD</keyword>
<evidence type="ECO:0000256" key="2">
    <source>
        <dbReference type="ARBA" id="ARBA00022723"/>
    </source>
</evidence>
<gene>
    <name evidence="10" type="primary">gldA_2</name>
    <name evidence="10" type="ORF">Lac1_05450</name>
</gene>
<dbReference type="Pfam" id="PF00465">
    <property type="entry name" value="Fe-ADH"/>
    <property type="match status" value="1"/>
</dbReference>